<dbReference type="InterPro" id="IPR053063">
    <property type="entry name" value="PWWP_domain_containing_PDP"/>
</dbReference>
<dbReference type="PROSITE" id="PS50812">
    <property type="entry name" value="PWWP"/>
    <property type="match status" value="1"/>
</dbReference>
<feature type="coiled-coil region" evidence="1">
    <location>
        <begin position="611"/>
        <end position="645"/>
    </location>
</feature>
<reference evidence="4 5" key="1">
    <citation type="submission" date="2024-12" db="EMBL/GenBank/DDBJ databases">
        <title>The unique morphological basis and parallel evolutionary history of personate flowers in Penstemon.</title>
        <authorList>
            <person name="Depatie T.H."/>
            <person name="Wessinger C.A."/>
        </authorList>
    </citation>
    <scope>NUCLEOTIDE SEQUENCE [LARGE SCALE GENOMIC DNA]</scope>
    <source>
        <strain evidence="4">WTNN_2</strain>
        <tissue evidence="4">Leaf</tissue>
    </source>
</reference>
<accession>A0ABD3T875</accession>
<feature type="region of interest" description="Disordered" evidence="2">
    <location>
        <begin position="419"/>
        <end position="438"/>
    </location>
</feature>
<dbReference type="AlphaFoldDB" id="A0ABD3T875"/>
<dbReference type="CDD" id="cd05162">
    <property type="entry name" value="PWWP"/>
    <property type="match status" value="1"/>
</dbReference>
<keyword evidence="5" id="KW-1185">Reference proteome</keyword>
<comment type="caution">
    <text evidence="4">The sequence shown here is derived from an EMBL/GenBank/DDBJ whole genome shotgun (WGS) entry which is preliminary data.</text>
</comment>
<protein>
    <recommendedName>
        <fullName evidence="3">PWWP domain-containing protein</fullName>
    </recommendedName>
</protein>
<feature type="compositionally biased region" description="Basic residues" evidence="2">
    <location>
        <begin position="548"/>
        <end position="560"/>
    </location>
</feature>
<evidence type="ECO:0000313" key="4">
    <source>
        <dbReference type="EMBL" id="KAL3833151.1"/>
    </source>
</evidence>
<gene>
    <name evidence="4" type="ORF">ACJIZ3_007887</name>
</gene>
<keyword evidence="1" id="KW-0175">Coiled coil</keyword>
<dbReference type="Gene3D" id="2.30.30.140">
    <property type="match status" value="1"/>
</dbReference>
<feature type="compositionally biased region" description="Basic and acidic residues" evidence="2">
    <location>
        <begin position="378"/>
        <end position="399"/>
    </location>
</feature>
<feature type="domain" description="PWWP" evidence="3">
    <location>
        <begin position="71"/>
        <end position="132"/>
    </location>
</feature>
<name>A0ABD3T875_9LAMI</name>
<dbReference type="SMART" id="SM00293">
    <property type="entry name" value="PWWP"/>
    <property type="match status" value="1"/>
</dbReference>
<proteinExistence type="predicted"/>
<dbReference type="InterPro" id="IPR000313">
    <property type="entry name" value="PWWP_dom"/>
</dbReference>
<organism evidence="4 5">
    <name type="scientific">Penstemon smallii</name>
    <dbReference type="NCBI Taxonomy" id="265156"/>
    <lineage>
        <taxon>Eukaryota</taxon>
        <taxon>Viridiplantae</taxon>
        <taxon>Streptophyta</taxon>
        <taxon>Embryophyta</taxon>
        <taxon>Tracheophyta</taxon>
        <taxon>Spermatophyta</taxon>
        <taxon>Magnoliopsida</taxon>
        <taxon>eudicotyledons</taxon>
        <taxon>Gunneridae</taxon>
        <taxon>Pentapetalae</taxon>
        <taxon>asterids</taxon>
        <taxon>lamiids</taxon>
        <taxon>Lamiales</taxon>
        <taxon>Plantaginaceae</taxon>
        <taxon>Cheloneae</taxon>
        <taxon>Penstemon</taxon>
    </lineage>
</organism>
<dbReference type="PANTHER" id="PTHR42851:SF12">
    <property type="entry name" value="PWWP DOMAIN PROTEIN"/>
    <property type="match status" value="1"/>
</dbReference>
<feature type="compositionally biased region" description="Basic and acidic residues" evidence="2">
    <location>
        <begin position="561"/>
        <end position="576"/>
    </location>
</feature>
<feature type="region of interest" description="Disordered" evidence="2">
    <location>
        <begin position="543"/>
        <end position="589"/>
    </location>
</feature>
<dbReference type="PANTHER" id="PTHR42851">
    <property type="entry name" value="ALDOLASE-RELATED"/>
    <property type="match status" value="1"/>
</dbReference>
<dbReference type="SUPFAM" id="SSF63748">
    <property type="entry name" value="Tudor/PWWP/MBT"/>
    <property type="match status" value="1"/>
</dbReference>
<feature type="region of interest" description="Disordered" evidence="2">
    <location>
        <begin position="19"/>
        <end position="47"/>
    </location>
</feature>
<dbReference type="Proteomes" id="UP001634393">
    <property type="component" value="Unassembled WGS sequence"/>
</dbReference>
<sequence length="645" mass="72076">MGTPEDIVAATKVIAEDSETVMGGSGSEPEENRVRELGVEKDGNGGSVVVKTGEGERNVEKSANQEHEFRVGDFVWGKIKNHPWWPGQIYDSKDASEFAMRYFQEGRLLVAFFGDGSCAWCLPSQLVPFVENFEEMSKDSNSKSFLKAVQSAVDDVSRVVESKILCNCIPEENKGGLGRIVVANVGLKEGVLMPEVDFDRLRIPKFEPYELLDKVRHFAKIVSVGNALEVAVVRSWLSAFYRFKGCYQLPSYHEAIHIEGLEDKNQEDPILGPMDDDWLSSLVVSSAKSEAFSDDKIYQRRKQKSVAELMGGNSKMKPKIKKQANDNSKSSQKRKKIDDEEEDESGKRKVEVSESSKETKKDVSNEETSGVGGSNIRKSNDIKVDANETNSDDSREKLENATSPRERKKSKYLCPPYTDLISISGRSRSKTEVETESNKIEKMAEVGEQIARLARRLPESPTVPKRVVKTSEKPQTFENDKNLTFSLSDVDTPVYEILSEVQSAAVDHRHLNKEGSYDKVWSFVSAFRSSIYSQGSNYKAYRSIEMGKKRKSPSQKTHKSEKKEGTSDVSKTKKVAEVSGSKSGGEDLNSDVRVITKKLGAITATLEKHHLKLSDANKSSLKDEMKDLMEKVEAVSEKVRNMVEN</sequence>
<feature type="compositionally biased region" description="Basic and acidic residues" evidence="2">
    <location>
        <begin position="345"/>
        <end position="364"/>
    </location>
</feature>
<dbReference type="EMBL" id="JBJXBP010000004">
    <property type="protein sequence ID" value="KAL3833151.1"/>
    <property type="molecule type" value="Genomic_DNA"/>
</dbReference>
<evidence type="ECO:0000313" key="5">
    <source>
        <dbReference type="Proteomes" id="UP001634393"/>
    </source>
</evidence>
<evidence type="ECO:0000256" key="2">
    <source>
        <dbReference type="SAM" id="MobiDB-lite"/>
    </source>
</evidence>
<feature type="compositionally biased region" description="Basic and acidic residues" evidence="2">
    <location>
        <begin position="30"/>
        <end position="43"/>
    </location>
</feature>
<feature type="compositionally biased region" description="Basic and acidic residues" evidence="2">
    <location>
        <begin position="429"/>
        <end position="438"/>
    </location>
</feature>
<dbReference type="Pfam" id="PF00855">
    <property type="entry name" value="PWWP"/>
    <property type="match status" value="1"/>
</dbReference>
<evidence type="ECO:0000256" key="1">
    <source>
        <dbReference type="SAM" id="Coils"/>
    </source>
</evidence>
<evidence type="ECO:0000259" key="3">
    <source>
        <dbReference type="PROSITE" id="PS50812"/>
    </source>
</evidence>
<feature type="region of interest" description="Disordered" evidence="2">
    <location>
        <begin position="308"/>
        <end position="414"/>
    </location>
</feature>